<dbReference type="PANTHER" id="PTHR23521:SF3">
    <property type="entry name" value="MFS TRANSPORTER"/>
    <property type="match status" value="1"/>
</dbReference>
<proteinExistence type="predicted"/>
<feature type="transmembrane region" description="Helical" evidence="5">
    <location>
        <begin position="131"/>
        <end position="152"/>
    </location>
</feature>
<evidence type="ECO:0000256" key="1">
    <source>
        <dbReference type="ARBA" id="ARBA00022692"/>
    </source>
</evidence>
<evidence type="ECO:0000259" key="6">
    <source>
        <dbReference type="PROSITE" id="PS50850"/>
    </source>
</evidence>
<feature type="transmembrane region" description="Helical" evidence="5">
    <location>
        <begin position="290"/>
        <end position="313"/>
    </location>
</feature>
<feature type="transmembrane region" description="Helical" evidence="5">
    <location>
        <begin position="202"/>
        <end position="224"/>
    </location>
</feature>
<organism evidence="7 8">
    <name type="scientific">Roseicyclus persicicus</name>
    <dbReference type="NCBI Taxonomy" id="2650661"/>
    <lineage>
        <taxon>Bacteria</taxon>
        <taxon>Pseudomonadati</taxon>
        <taxon>Pseudomonadota</taxon>
        <taxon>Alphaproteobacteria</taxon>
        <taxon>Rhodobacterales</taxon>
        <taxon>Roseobacteraceae</taxon>
        <taxon>Roseicyclus</taxon>
    </lineage>
</organism>
<evidence type="ECO:0000256" key="4">
    <source>
        <dbReference type="SAM" id="MobiDB-lite"/>
    </source>
</evidence>
<feature type="transmembrane region" description="Helical" evidence="5">
    <location>
        <begin position="42"/>
        <end position="61"/>
    </location>
</feature>
<evidence type="ECO:0000256" key="3">
    <source>
        <dbReference type="ARBA" id="ARBA00023136"/>
    </source>
</evidence>
<sequence length="444" mass="44767">MVRQLLPISALLLGSALLLFAGGIHGLVLPVRGSAEGFSAGALGLLGTGWAIGYVAGCLIAPRLVGAVGHIRTFGVMCALAAVSILVQALYVSPEAWIPVRAVSGFCFAGAAMIVESWLNDRAQPSTRGKIFGVYTMVNLGAVTAGQMAVSLGDVTGFALFAVGAIVYCLALVPTALSTSASPAPLTSVRLDVPALWRNSPVAVAAVFLVGISNAAFGTLAAVYADRVGLELTAIALFASIPVLAGALAQIPIGYASDRMDRRKVLVATAAVALGADLAFVLLAPSGEVLNLALVGIFGAAIFAMYPIIVAHANDNAGPGTSIQVSGGLLMIFGIGSIVGPLVAGLMMNVAGPGGLFLTTIVAHVLMIAFTLWRMSRRAAVPAAEKTAFRITVPARSSTPETVALAAGDDGDRPAEAQEAPPAAPGTGGGDDPGQPGDDPARPA</sequence>
<comment type="caution">
    <text evidence="7">The sequence shown here is derived from an EMBL/GenBank/DDBJ whole genome shotgun (WGS) entry which is preliminary data.</text>
</comment>
<dbReference type="PROSITE" id="PS50850">
    <property type="entry name" value="MFS"/>
    <property type="match status" value="1"/>
</dbReference>
<feature type="transmembrane region" description="Helical" evidence="5">
    <location>
        <begin position="158"/>
        <end position="181"/>
    </location>
</feature>
<dbReference type="GO" id="GO:0005886">
    <property type="term" value="C:plasma membrane"/>
    <property type="evidence" value="ECO:0007669"/>
    <property type="project" value="TreeGrafter"/>
</dbReference>
<feature type="domain" description="Major facilitator superfamily (MFS) profile" evidence="6">
    <location>
        <begin position="199"/>
        <end position="444"/>
    </location>
</feature>
<keyword evidence="8" id="KW-1185">Reference proteome</keyword>
<keyword evidence="3 5" id="KW-0472">Membrane</keyword>
<dbReference type="InterPro" id="IPR047200">
    <property type="entry name" value="MFS_YcaD-like"/>
</dbReference>
<feature type="transmembrane region" description="Helical" evidence="5">
    <location>
        <begin position="73"/>
        <end position="92"/>
    </location>
</feature>
<evidence type="ECO:0000256" key="2">
    <source>
        <dbReference type="ARBA" id="ARBA00022989"/>
    </source>
</evidence>
<accession>A0A7X6JYJ8</accession>
<dbReference type="InterPro" id="IPR011701">
    <property type="entry name" value="MFS"/>
</dbReference>
<dbReference type="EMBL" id="JAAZQQ010000005">
    <property type="protein sequence ID" value="NKX45900.1"/>
    <property type="molecule type" value="Genomic_DNA"/>
</dbReference>
<dbReference type="InterPro" id="IPR036259">
    <property type="entry name" value="MFS_trans_sf"/>
</dbReference>
<evidence type="ECO:0000313" key="7">
    <source>
        <dbReference type="EMBL" id="NKX45900.1"/>
    </source>
</evidence>
<dbReference type="AlphaFoldDB" id="A0A7X6JYJ8"/>
<dbReference type="Proteomes" id="UP000526408">
    <property type="component" value="Unassembled WGS sequence"/>
</dbReference>
<dbReference type="CDD" id="cd17477">
    <property type="entry name" value="MFS_YcaD_like"/>
    <property type="match status" value="1"/>
</dbReference>
<dbReference type="Pfam" id="PF07690">
    <property type="entry name" value="MFS_1"/>
    <property type="match status" value="1"/>
</dbReference>
<evidence type="ECO:0000313" key="8">
    <source>
        <dbReference type="Proteomes" id="UP000526408"/>
    </source>
</evidence>
<name>A0A7X6JYJ8_9RHOB</name>
<keyword evidence="1 5" id="KW-0812">Transmembrane</keyword>
<dbReference type="RefSeq" id="WP_168624276.1">
    <property type="nucleotide sequence ID" value="NZ_JAAZQQ010000005.1"/>
</dbReference>
<evidence type="ECO:0000256" key="5">
    <source>
        <dbReference type="SAM" id="Phobius"/>
    </source>
</evidence>
<feature type="region of interest" description="Disordered" evidence="4">
    <location>
        <begin position="397"/>
        <end position="444"/>
    </location>
</feature>
<dbReference type="GO" id="GO:0022857">
    <property type="term" value="F:transmembrane transporter activity"/>
    <property type="evidence" value="ECO:0007669"/>
    <property type="project" value="InterPro"/>
</dbReference>
<protein>
    <submittedName>
        <fullName evidence="7">MFS transporter</fullName>
    </submittedName>
</protein>
<keyword evidence="2 5" id="KW-1133">Transmembrane helix</keyword>
<feature type="transmembrane region" description="Helical" evidence="5">
    <location>
        <begin position="325"/>
        <end position="348"/>
    </location>
</feature>
<feature type="transmembrane region" description="Helical" evidence="5">
    <location>
        <begin position="265"/>
        <end position="284"/>
    </location>
</feature>
<dbReference type="PANTHER" id="PTHR23521">
    <property type="entry name" value="TRANSPORTER MFS SUPERFAMILY"/>
    <property type="match status" value="1"/>
</dbReference>
<feature type="transmembrane region" description="Helical" evidence="5">
    <location>
        <begin position="354"/>
        <end position="373"/>
    </location>
</feature>
<dbReference type="SUPFAM" id="SSF103473">
    <property type="entry name" value="MFS general substrate transporter"/>
    <property type="match status" value="1"/>
</dbReference>
<feature type="transmembrane region" description="Helical" evidence="5">
    <location>
        <begin position="230"/>
        <end position="253"/>
    </location>
</feature>
<feature type="transmembrane region" description="Helical" evidence="5">
    <location>
        <begin position="98"/>
        <end position="119"/>
    </location>
</feature>
<dbReference type="InterPro" id="IPR020846">
    <property type="entry name" value="MFS_dom"/>
</dbReference>
<gene>
    <name evidence="7" type="ORF">HCU73_14995</name>
</gene>
<reference evidence="7 8" key="1">
    <citation type="submission" date="2020-04" db="EMBL/GenBank/DDBJ databases">
        <authorList>
            <person name="Yoon J."/>
        </authorList>
    </citation>
    <scope>NUCLEOTIDE SEQUENCE [LARGE SCALE GENOMIC DNA]</scope>
    <source>
        <strain evidence="7 8">KMU-115</strain>
    </source>
</reference>
<dbReference type="Gene3D" id="1.20.1250.20">
    <property type="entry name" value="MFS general substrate transporter like domains"/>
    <property type="match status" value="2"/>
</dbReference>